<keyword evidence="4" id="KW-0067">ATP-binding</keyword>
<dbReference type="GO" id="GO:0005524">
    <property type="term" value="F:ATP binding"/>
    <property type="evidence" value="ECO:0007669"/>
    <property type="project" value="UniProtKB-KW"/>
</dbReference>
<dbReference type="InterPro" id="IPR003594">
    <property type="entry name" value="HATPase_dom"/>
</dbReference>
<dbReference type="PANTHER" id="PTHR35526:SF3">
    <property type="entry name" value="ANTI-SIGMA-F FACTOR RSBW"/>
    <property type="match status" value="1"/>
</dbReference>
<evidence type="ECO:0000313" key="4">
    <source>
        <dbReference type="EMBL" id="MFC6882111.1"/>
    </source>
</evidence>
<dbReference type="Proteomes" id="UP001596380">
    <property type="component" value="Unassembled WGS sequence"/>
</dbReference>
<dbReference type="SUPFAM" id="SSF55874">
    <property type="entry name" value="ATPase domain of HSP90 chaperone/DNA topoisomerase II/histidine kinase"/>
    <property type="match status" value="1"/>
</dbReference>
<reference evidence="5" key="1">
    <citation type="journal article" date="2019" name="Int. J. Syst. Evol. Microbiol.">
        <title>The Global Catalogue of Microorganisms (GCM) 10K type strain sequencing project: providing services to taxonomists for standard genome sequencing and annotation.</title>
        <authorList>
            <consortium name="The Broad Institute Genomics Platform"/>
            <consortium name="The Broad Institute Genome Sequencing Center for Infectious Disease"/>
            <person name="Wu L."/>
            <person name="Ma J."/>
        </authorList>
    </citation>
    <scope>NUCLEOTIDE SEQUENCE [LARGE SCALE GENOMIC DNA]</scope>
    <source>
        <strain evidence="5">JCM 3369</strain>
    </source>
</reference>
<evidence type="ECO:0000256" key="1">
    <source>
        <dbReference type="ARBA" id="ARBA00022527"/>
    </source>
</evidence>
<keyword evidence="1" id="KW-0808">Transferase</keyword>
<comment type="caution">
    <text evidence="4">The sequence shown here is derived from an EMBL/GenBank/DDBJ whole genome shotgun (WGS) entry which is preliminary data.</text>
</comment>
<protein>
    <submittedName>
        <fullName evidence="4">ATP-binding protein</fullName>
    </submittedName>
</protein>
<sequence>MIVDQADDIAAPAATHGRRPRTAMADHAPWQDAHRAAPSHGAHANAPVATAAPVPSPGLAGFWPVPHAGTPRTARCVLPAEITAPKSARDFAGDTLRGWGLGDGPETGDVVIAVSELVTNALRHGLKDLPQPLPVSPIQLVLLGHPRRLVIVVTDPGARTPEPIAQDPERFGEGGRGLLVVGAVSDAWGWARLATGGKAVWGAFDLAIPPDDDAATA</sequence>
<dbReference type="InterPro" id="IPR036890">
    <property type="entry name" value="HATPase_C_sf"/>
</dbReference>
<dbReference type="InterPro" id="IPR050267">
    <property type="entry name" value="Anti-sigma-factor_SerPK"/>
</dbReference>
<dbReference type="EMBL" id="JBHSXS010000011">
    <property type="protein sequence ID" value="MFC6882111.1"/>
    <property type="molecule type" value="Genomic_DNA"/>
</dbReference>
<dbReference type="Gene3D" id="3.30.565.10">
    <property type="entry name" value="Histidine kinase-like ATPase, C-terminal domain"/>
    <property type="match status" value="1"/>
</dbReference>
<evidence type="ECO:0000259" key="3">
    <source>
        <dbReference type="Pfam" id="PF13581"/>
    </source>
</evidence>
<dbReference type="RefSeq" id="WP_160825053.1">
    <property type="nucleotide sequence ID" value="NZ_JBHSXE010000001.1"/>
</dbReference>
<evidence type="ECO:0000313" key="5">
    <source>
        <dbReference type="Proteomes" id="UP001596380"/>
    </source>
</evidence>
<proteinExistence type="predicted"/>
<dbReference type="PANTHER" id="PTHR35526">
    <property type="entry name" value="ANTI-SIGMA-F FACTOR RSBW-RELATED"/>
    <property type="match status" value="1"/>
</dbReference>
<organism evidence="4 5">
    <name type="scientific">Actinomadura yumaensis</name>
    <dbReference type="NCBI Taxonomy" id="111807"/>
    <lineage>
        <taxon>Bacteria</taxon>
        <taxon>Bacillati</taxon>
        <taxon>Actinomycetota</taxon>
        <taxon>Actinomycetes</taxon>
        <taxon>Streptosporangiales</taxon>
        <taxon>Thermomonosporaceae</taxon>
        <taxon>Actinomadura</taxon>
    </lineage>
</organism>
<keyword evidence="4" id="KW-0547">Nucleotide-binding</keyword>
<feature type="region of interest" description="Disordered" evidence="2">
    <location>
        <begin position="1"/>
        <end position="25"/>
    </location>
</feature>
<keyword evidence="1" id="KW-0418">Kinase</keyword>
<feature type="domain" description="Histidine kinase/HSP90-like ATPase" evidence="3">
    <location>
        <begin position="79"/>
        <end position="200"/>
    </location>
</feature>
<name>A0ABW2CN71_9ACTN</name>
<gene>
    <name evidence="4" type="ORF">ACFQKB_20325</name>
</gene>
<dbReference type="Pfam" id="PF13581">
    <property type="entry name" value="HATPase_c_2"/>
    <property type="match status" value="1"/>
</dbReference>
<keyword evidence="5" id="KW-1185">Reference proteome</keyword>
<keyword evidence="1" id="KW-0723">Serine/threonine-protein kinase</keyword>
<dbReference type="CDD" id="cd16936">
    <property type="entry name" value="HATPase_RsbW-like"/>
    <property type="match status" value="1"/>
</dbReference>
<accession>A0ABW2CN71</accession>
<evidence type="ECO:0000256" key="2">
    <source>
        <dbReference type="SAM" id="MobiDB-lite"/>
    </source>
</evidence>